<gene>
    <name evidence="2" type="ORF">ATE80_26695</name>
</gene>
<accession>A0A124EBX8</accession>
<organism evidence="2 3">
    <name type="scientific">Streptomyces kanasensis</name>
    <dbReference type="NCBI Taxonomy" id="936756"/>
    <lineage>
        <taxon>Bacteria</taxon>
        <taxon>Bacillati</taxon>
        <taxon>Actinomycetota</taxon>
        <taxon>Actinomycetes</taxon>
        <taxon>Kitasatosporales</taxon>
        <taxon>Streptomycetaceae</taxon>
        <taxon>Streptomyces</taxon>
    </lineage>
</organism>
<evidence type="ECO:0000256" key="1">
    <source>
        <dbReference type="SAM" id="MobiDB-lite"/>
    </source>
</evidence>
<dbReference type="EMBL" id="LNSV01000105">
    <property type="protein sequence ID" value="KUH35888.1"/>
    <property type="molecule type" value="Genomic_DNA"/>
</dbReference>
<evidence type="ECO:0000313" key="2">
    <source>
        <dbReference type="EMBL" id="KUH35888.1"/>
    </source>
</evidence>
<sequence length="63" mass="6746">MEPGPSSEAGRAFVAPWGQTYASEVEAWADCLLTGGKDGLGEVSPGEQYERQRMLSSVRECAP</sequence>
<reference evidence="2 3" key="1">
    <citation type="submission" date="2015-11" db="EMBL/GenBank/DDBJ databases">
        <title>Genome-wide analysis reveals the secondary metabolome in Streptomyces kanasensis ZX01.</title>
        <authorList>
            <person name="Zhang G."/>
            <person name="Han L."/>
            <person name="Feng J."/>
            <person name="Zhang X."/>
        </authorList>
    </citation>
    <scope>NUCLEOTIDE SEQUENCE [LARGE SCALE GENOMIC DNA]</scope>
    <source>
        <strain evidence="2 3">ZX01</strain>
    </source>
</reference>
<keyword evidence="3" id="KW-1185">Reference proteome</keyword>
<comment type="caution">
    <text evidence="2">The sequence shown here is derived from an EMBL/GenBank/DDBJ whole genome shotgun (WGS) entry which is preliminary data.</text>
</comment>
<feature type="region of interest" description="Disordered" evidence="1">
    <location>
        <begin position="43"/>
        <end position="63"/>
    </location>
</feature>
<dbReference type="Proteomes" id="UP000054011">
    <property type="component" value="Unassembled WGS sequence"/>
</dbReference>
<name>A0A124EBX8_9ACTN</name>
<evidence type="ECO:0000313" key="3">
    <source>
        <dbReference type="Proteomes" id="UP000054011"/>
    </source>
</evidence>
<protein>
    <submittedName>
        <fullName evidence="2">Uncharacterized protein</fullName>
    </submittedName>
</protein>
<proteinExistence type="predicted"/>
<dbReference type="AlphaFoldDB" id="A0A124EBX8"/>